<dbReference type="EMBL" id="WSTA01000008">
    <property type="protein sequence ID" value="MWB97566.1"/>
    <property type="molecule type" value="Genomic_DNA"/>
</dbReference>
<dbReference type="PRINTS" id="PR00080">
    <property type="entry name" value="SDRFAMILY"/>
</dbReference>
<dbReference type="InterPro" id="IPR036291">
    <property type="entry name" value="NAD(P)-bd_dom_sf"/>
</dbReference>
<dbReference type="PANTHER" id="PTHR24321:SF8">
    <property type="entry name" value="ESTRADIOL 17-BETA-DEHYDROGENASE 8-RELATED"/>
    <property type="match status" value="1"/>
</dbReference>
<evidence type="ECO:0000256" key="1">
    <source>
        <dbReference type="ARBA" id="ARBA00006484"/>
    </source>
</evidence>
<dbReference type="PROSITE" id="PS00061">
    <property type="entry name" value="ADH_SHORT"/>
    <property type="match status" value="1"/>
</dbReference>
<keyword evidence="2" id="KW-0560">Oxidoreductase</keyword>
<dbReference type="CDD" id="cd05233">
    <property type="entry name" value="SDR_c"/>
    <property type="match status" value="1"/>
</dbReference>
<dbReference type="InterPro" id="IPR002347">
    <property type="entry name" value="SDR_fam"/>
</dbReference>
<dbReference type="FunFam" id="3.40.50.720:FF:000084">
    <property type="entry name" value="Short-chain dehydrogenase reductase"/>
    <property type="match status" value="1"/>
</dbReference>
<dbReference type="Pfam" id="PF13561">
    <property type="entry name" value="adh_short_C2"/>
    <property type="match status" value="1"/>
</dbReference>
<accession>A0A6I4NSX8</accession>
<evidence type="ECO:0000313" key="3">
    <source>
        <dbReference type="EMBL" id="MWB97566.1"/>
    </source>
</evidence>
<evidence type="ECO:0000313" key="4">
    <source>
        <dbReference type="Proteomes" id="UP000438182"/>
    </source>
</evidence>
<keyword evidence="4" id="KW-1185">Reference proteome</keyword>
<dbReference type="PRINTS" id="PR00081">
    <property type="entry name" value="GDHRDH"/>
</dbReference>
<comment type="similarity">
    <text evidence="1">Belongs to the short-chain dehydrogenases/reductases (SDR) family.</text>
</comment>
<dbReference type="Gene3D" id="3.40.50.720">
    <property type="entry name" value="NAD(P)-binding Rossmann-like Domain"/>
    <property type="match status" value="1"/>
</dbReference>
<dbReference type="RefSeq" id="WP_160422910.1">
    <property type="nucleotide sequence ID" value="NZ_WSTA01000008.1"/>
</dbReference>
<dbReference type="Proteomes" id="UP000438182">
    <property type="component" value="Unassembled WGS sequence"/>
</dbReference>
<dbReference type="PANTHER" id="PTHR24321">
    <property type="entry name" value="DEHYDROGENASES, SHORT CHAIN"/>
    <property type="match status" value="1"/>
</dbReference>
<proteinExistence type="inferred from homology"/>
<organism evidence="3 4">
    <name type="scientific">Agromyces seonyuensis</name>
    <dbReference type="NCBI Taxonomy" id="2662446"/>
    <lineage>
        <taxon>Bacteria</taxon>
        <taxon>Bacillati</taxon>
        <taxon>Actinomycetota</taxon>
        <taxon>Actinomycetes</taxon>
        <taxon>Micrococcales</taxon>
        <taxon>Microbacteriaceae</taxon>
        <taxon>Agromyces</taxon>
    </lineage>
</organism>
<dbReference type="GO" id="GO:0016491">
    <property type="term" value="F:oxidoreductase activity"/>
    <property type="evidence" value="ECO:0007669"/>
    <property type="project" value="UniProtKB-KW"/>
</dbReference>
<name>A0A6I4NSX8_9MICO</name>
<reference evidence="3 4" key="1">
    <citation type="submission" date="2019-12" db="EMBL/GenBank/DDBJ databases">
        <authorList>
            <person name="Kim Y.S."/>
        </authorList>
    </citation>
    <scope>NUCLEOTIDE SEQUENCE [LARGE SCALE GENOMIC DNA]</scope>
    <source>
        <strain evidence="3 4">MMS17-SY077</strain>
    </source>
</reference>
<protein>
    <submittedName>
        <fullName evidence="3">SDR family oxidoreductase</fullName>
    </submittedName>
</protein>
<gene>
    <name evidence="3" type="ORF">GB864_03210</name>
</gene>
<dbReference type="AlphaFoldDB" id="A0A6I4NSX8"/>
<dbReference type="InterPro" id="IPR020904">
    <property type="entry name" value="Sc_DH/Rdtase_CS"/>
</dbReference>
<comment type="caution">
    <text evidence="3">The sequence shown here is derived from an EMBL/GenBank/DDBJ whole genome shotgun (WGS) entry which is preliminary data.</text>
</comment>
<dbReference type="SUPFAM" id="SSF51735">
    <property type="entry name" value="NAD(P)-binding Rossmann-fold domains"/>
    <property type="match status" value="1"/>
</dbReference>
<sequence length="255" mass="26385">MTTSFEGKAGLVTGAGSGIGRATALLLAARGAKVVIADIADEPGLETVRLIETAGGTAAFQHTDITDEASVAALVDSVARRYGSLDFAHNNAAGGIAQHELADYDSDLNAWALKLYLEGPYFCLKHELRYMKEHGGGSIVNTASLAGLFPSPLTGPYTAAKHGIVGYTKSAALEYGRYGIRVNAVCPGVVRTGLTKDLPEAYIGPVTAGQVLKRLAEPEEIAEPVVFLLSDAASFMTGAIVPVDGGASTSTTSVE</sequence>
<evidence type="ECO:0000256" key="2">
    <source>
        <dbReference type="ARBA" id="ARBA00023002"/>
    </source>
</evidence>